<protein>
    <submittedName>
        <fullName evidence="3">Uncharacterized protein</fullName>
    </submittedName>
</protein>
<dbReference type="OrthoDB" id="10572981at2759"/>
<keyword evidence="2" id="KW-1133">Transmembrane helix</keyword>
<comment type="caution">
    <text evidence="3">The sequence shown here is derived from an EMBL/GenBank/DDBJ whole genome shotgun (WGS) entry which is preliminary data.</text>
</comment>
<proteinExistence type="predicted"/>
<evidence type="ECO:0000256" key="2">
    <source>
        <dbReference type="SAM" id="Phobius"/>
    </source>
</evidence>
<evidence type="ECO:0000313" key="3">
    <source>
        <dbReference type="EMBL" id="EYB98119.1"/>
    </source>
</evidence>
<dbReference type="Proteomes" id="UP000024635">
    <property type="component" value="Unassembled WGS sequence"/>
</dbReference>
<keyword evidence="4" id="KW-1185">Reference proteome</keyword>
<evidence type="ECO:0000313" key="4">
    <source>
        <dbReference type="Proteomes" id="UP000024635"/>
    </source>
</evidence>
<name>A0A016T698_9BILA</name>
<accession>A0A016T698</accession>
<feature type="compositionally biased region" description="Basic and acidic residues" evidence="1">
    <location>
        <begin position="282"/>
        <end position="297"/>
    </location>
</feature>
<feature type="transmembrane region" description="Helical" evidence="2">
    <location>
        <begin position="82"/>
        <end position="105"/>
    </location>
</feature>
<keyword evidence="2" id="KW-0812">Transmembrane</keyword>
<feature type="region of interest" description="Disordered" evidence="1">
    <location>
        <begin position="236"/>
        <end position="297"/>
    </location>
</feature>
<dbReference type="AlphaFoldDB" id="A0A016T698"/>
<reference evidence="4" key="1">
    <citation type="journal article" date="2015" name="Nat. Genet.">
        <title>The genome and transcriptome of the zoonotic hookworm Ancylostoma ceylanicum identify infection-specific gene families.</title>
        <authorList>
            <person name="Schwarz E.M."/>
            <person name="Hu Y."/>
            <person name="Antoshechkin I."/>
            <person name="Miller M.M."/>
            <person name="Sternberg P.W."/>
            <person name="Aroian R.V."/>
        </authorList>
    </citation>
    <scope>NUCLEOTIDE SEQUENCE</scope>
    <source>
        <strain evidence="4">HY135</strain>
    </source>
</reference>
<organism evidence="3 4">
    <name type="scientific">Ancylostoma ceylanicum</name>
    <dbReference type="NCBI Taxonomy" id="53326"/>
    <lineage>
        <taxon>Eukaryota</taxon>
        <taxon>Metazoa</taxon>
        <taxon>Ecdysozoa</taxon>
        <taxon>Nematoda</taxon>
        <taxon>Chromadorea</taxon>
        <taxon>Rhabditida</taxon>
        <taxon>Rhabditina</taxon>
        <taxon>Rhabditomorpha</taxon>
        <taxon>Strongyloidea</taxon>
        <taxon>Ancylostomatidae</taxon>
        <taxon>Ancylostomatinae</taxon>
        <taxon>Ancylostoma</taxon>
    </lineage>
</organism>
<keyword evidence="2" id="KW-0472">Membrane</keyword>
<gene>
    <name evidence="3" type="primary">Acey_s0134.g1863</name>
    <name evidence="3" type="ORF">Y032_0134g1863</name>
</gene>
<sequence>MAMEHFEEHVQPSLTTSTSASLSGSYFMTIHPSLFRPSTATPTTSPSRVLNNYCTIYSRFAPTFRGSAGIGARSAVGRIINLPSICVFVIFYRLFPLISFILSSLNNLRRKQALKLVKEAGLVNCLTDRAAFTNAKKTAVAENALSKRIHYTSTPIRCNSIRCTFRDFDSCEWRKNVMDKLAQQDKQIRKQSSEILALKSCIRQLVLVCTQLVVPGSEKEVADILTDVLNTVSVPGNTSSSDHSEVPSTSSCSTLEVASNQRGRKRSYGGHSQEYGARKKPRSEDPPDDNRTCERLI</sequence>
<dbReference type="EMBL" id="JARK01001470">
    <property type="protein sequence ID" value="EYB98119.1"/>
    <property type="molecule type" value="Genomic_DNA"/>
</dbReference>
<dbReference type="STRING" id="53326.A0A016T698"/>
<evidence type="ECO:0000256" key="1">
    <source>
        <dbReference type="SAM" id="MobiDB-lite"/>
    </source>
</evidence>
<feature type="compositionally biased region" description="Polar residues" evidence="1">
    <location>
        <begin position="236"/>
        <end position="261"/>
    </location>
</feature>